<keyword evidence="2" id="KW-1185">Reference proteome</keyword>
<organism evidence="1 2">
    <name type="scientific">Artomyces pyxidatus</name>
    <dbReference type="NCBI Taxonomy" id="48021"/>
    <lineage>
        <taxon>Eukaryota</taxon>
        <taxon>Fungi</taxon>
        <taxon>Dikarya</taxon>
        <taxon>Basidiomycota</taxon>
        <taxon>Agaricomycotina</taxon>
        <taxon>Agaricomycetes</taxon>
        <taxon>Russulales</taxon>
        <taxon>Auriscalpiaceae</taxon>
        <taxon>Artomyces</taxon>
    </lineage>
</organism>
<dbReference type="EMBL" id="MU277250">
    <property type="protein sequence ID" value="KAI0057206.1"/>
    <property type="molecule type" value="Genomic_DNA"/>
</dbReference>
<comment type="caution">
    <text evidence="1">The sequence shown here is derived from an EMBL/GenBank/DDBJ whole genome shotgun (WGS) entry which is preliminary data.</text>
</comment>
<reference evidence="1" key="1">
    <citation type="submission" date="2021-03" db="EMBL/GenBank/DDBJ databases">
        <authorList>
            <consortium name="DOE Joint Genome Institute"/>
            <person name="Ahrendt S."/>
            <person name="Looney B.P."/>
            <person name="Miyauchi S."/>
            <person name="Morin E."/>
            <person name="Drula E."/>
            <person name="Courty P.E."/>
            <person name="Chicoki N."/>
            <person name="Fauchery L."/>
            <person name="Kohler A."/>
            <person name="Kuo A."/>
            <person name="Labutti K."/>
            <person name="Pangilinan J."/>
            <person name="Lipzen A."/>
            <person name="Riley R."/>
            <person name="Andreopoulos W."/>
            <person name="He G."/>
            <person name="Johnson J."/>
            <person name="Barry K.W."/>
            <person name="Grigoriev I.V."/>
            <person name="Nagy L."/>
            <person name="Hibbett D."/>
            <person name="Henrissat B."/>
            <person name="Matheny P.B."/>
            <person name="Labbe J."/>
            <person name="Martin F."/>
        </authorList>
    </citation>
    <scope>NUCLEOTIDE SEQUENCE</scope>
    <source>
        <strain evidence="1">HHB10654</strain>
    </source>
</reference>
<protein>
    <submittedName>
        <fullName evidence="1">Uncharacterized protein</fullName>
    </submittedName>
</protein>
<dbReference type="Proteomes" id="UP000814140">
    <property type="component" value="Unassembled WGS sequence"/>
</dbReference>
<accession>A0ACB8SMU5</accession>
<sequence length="985" mass="108893">MPRAHAPGPSTLRNRNRVTNKTRLRIIQGNIDADPLAFDEDEEKARVVSTAGVDAEDANEHHLQAVLSAASQRHQGAAHRATRTGTDKGDKPQDAYIPIPDSTGVVEDYERWYAADRWRDPISYIKTSETVEEAVSDSLANGFTYYMDERDKEWLDKNNEEARGEGTSAQGALSTPGTTTRLSQRSSKAKGKEPDTLQPVTLSEDEFELVMGLFEKVTHEKTEFLHHGLEQGAPFPPFTDYQDTFASPLGPDTFAAFAVPSWIPSPAVMLRFAKVIYPYWKERRIERGGHRIIPVLNYDESDVKNESYICFRRRDVKAMRKTRASQASSSEKLMRLQQELLTSYELAKSVLIRERLKRESNSHAKAVWEKREDLVNLKRKFPSLGAKEDEELFYDKERVVKKPKIVDPTPSRARENGDTGSPITHGEASMRPKERIASIQASMDKEMLRMKERDHYWEDACDHPYQPLPVTFAQRHFQFVPRQNAATSSSSSDDEHLREWRAVRSRRGRGGVIRIDRRVYPSRHAHDDGEMFHYPRRRSADVANDEDFADAQEVSWRIRERWKFDDDDDPPVGPDGPDEQDRVLVDEFDLKYLRRSMSFYNEEDHLRLATDPTLYVPTADGRHNAIVPYRLGLYPSMRAAASAGNRPTPAQAAALQQQAQQVNQANLGLAMPQTNGTPISMQAQLKKMPSSLNTPQMRISSNGGMRPPTTPTVTPIQQIAHVQASPSQPATPSQSNHNGQHSSPTLRAPEGAQQDTSNGSAAIPDIIIPSDSSSAAGAATPMPAKPSSTHHAITMPNGYHLNGFNSSMSNGGYSYPTSQPTNGLTAQQLQSLKSVFTMPNGQEMSMSVNGVNPSRPASYIGHVVANGANYSLPLSDNGNSNGNAALNMGNMNLKLPTTRQMQWAAAQVTPNEGGGARRPPHLLSPQQGRASPVTVGHGITIAHSLSPILHNPVPGQQLSPPRAGQTPAASPSLHQQVVGGAGQGY</sequence>
<evidence type="ECO:0000313" key="1">
    <source>
        <dbReference type="EMBL" id="KAI0057206.1"/>
    </source>
</evidence>
<proteinExistence type="predicted"/>
<name>A0ACB8SMU5_9AGAM</name>
<gene>
    <name evidence="1" type="ORF">BV25DRAFT_1812676</name>
</gene>
<reference evidence="1" key="2">
    <citation type="journal article" date="2022" name="New Phytol.">
        <title>Evolutionary transition to the ectomycorrhizal habit in the genomes of a hyperdiverse lineage of mushroom-forming fungi.</title>
        <authorList>
            <person name="Looney B."/>
            <person name="Miyauchi S."/>
            <person name="Morin E."/>
            <person name="Drula E."/>
            <person name="Courty P.E."/>
            <person name="Kohler A."/>
            <person name="Kuo A."/>
            <person name="LaButti K."/>
            <person name="Pangilinan J."/>
            <person name="Lipzen A."/>
            <person name="Riley R."/>
            <person name="Andreopoulos W."/>
            <person name="He G."/>
            <person name="Johnson J."/>
            <person name="Nolan M."/>
            <person name="Tritt A."/>
            <person name="Barry K.W."/>
            <person name="Grigoriev I.V."/>
            <person name="Nagy L.G."/>
            <person name="Hibbett D."/>
            <person name="Henrissat B."/>
            <person name="Matheny P.B."/>
            <person name="Labbe J."/>
            <person name="Martin F.M."/>
        </authorList>
    </citation>
    <scope>NUCLEOTIDE SEQUENCE</scope>
    <source>
        <strain evidence="1">HHB10654</strain>
    </source>
</reference>
<evidence type="ECO:0000313" key="2">
    <source>
        <dbReference type="Proteomes" id="UP000814140"/>
    </source>
</evidence>